<reference evidence="1" key="1">
    <citation type="journal article" date="2015" name="Nature">
        <title>Complex archaea that bridge the gap between prokaryotes and eukaryotes.</title>
        <authorList>
            <person name="Spang A."/>
            <person name="Saw J.H."/>
            <person name="Jorgensen S.L."/>
            <person name="Zaremba-Niedzwiedzka K."/>
            <person name="Martijn J."/>
            <person name="Lind A.E."/>
            <person name="van Eijk R."/>
            <person name="Schleper C."/>
            <person name="Guy L."/>
            <person name="Ettema T.J."/>
        </authorList>
    </citation>
    <scope>NUCLEOTIDE SEQUENCE</scope>
</reference>
<protein>
    <submittedName>
        <fullName evidence="1">Uncharacterized protein</fullName>
    </submittedName>
</protein>
<gene>
    <name evidence="1" type="ORF">LCGC14_1069830</name>
</gene>
<comment type="caution">
    <text evidence="1">The sequence shown here is derived from an EMBL/GenBank/DDBJ whole genome shotgun (WGS) entry which is preliminary data.</text>
</comment>
<name>A0A0F9MNG5_9ZZZZ</name>
<organism evidence="1">
    <name type="scientific">marine sediment metagenome</name>
    <dbReference type="NCBI Taxonomy" id="412755"/>
    <lineage>
        <taxon>unclassified sequences</taxon>
        <taxon>metagenomes</taxon>
        <taxon>ecological metagenomes</taxon>
    </lineage>
</organism>
<sequence>MADEHILTMIRAAQQAPTAEDKDRILQTIIDGWLGGEAPLSDGIAWPLPIYFMSKMLGRKVEALLFEDKSIEVDGKRWPSPSSNGMCEAVLGYRTTMWPVWKYTTPDGKAHSINFLRKHGGPFEPKGKTAR</sequence>
<accession>A0A0F9MNG5</accession>
<dbReference type="EMBL" id="LAZR01004600">
    <property type="protein sequence ID" value="KKN07164.1"/>
    <property type="molecule type" value="Genomic_DNA"/>
</dbReference>
<dbReference type="AlphaFoldDB" id="A0A0F9MNG5"/>
<proteinExistence type="predicted"/>
<evidence type="ECO:0000313" key="1">
    <source>
        <dbReference type="EMBL" id="KKN07164.1"/>
    </source>
</evidence>